<comment type="caution">
    <text evidence="1">The sequence shown here is derived from an EMBL/GenBank/DDBJ whole genome shotgun (WGS) entry which is preliminary data.</text>
</comment>
<gene>
    <name evidence="1" type="ORF">CCR75_006392</name>
</gene>
<keyword evidence="2" id="KW-1185">Reference proteome</keyword>
<dbReference type="Proteomes" id="UP000294530">
    <property type="component" value="Unassembled WGS sequence"/>
</dbReference>
<dbReference type="AlphaFoldDB" id="A0A976IJK3"/>
<reference evidence="1 2" key="1">
    <citation type="journal article" date="2021" name="Genome Biol.">
        <title>AFLAP: assembly-free linkage analysis pipeline using k-mers from genome sequencing data.</title>
        <authorList>
            <person name="Fletcher K."/>
            <person name="Zhang L."/>
            <person name="Gil J."/>
            <person name="Han R."/>
            <person name="Cavanaugh K."/>
            <person name="Michelmore R."/>
        </authorList>
    </citation>
    <scope>NUCLEOTIDE SEQUENCE [LARGE SCALE GENOMIC DNA]</scope>
    <source>
        <strain evidence="1 2">SF5</strain>
    </source>
</reference>
<protein>
    <submittedName>
        <fullName evidence="1">Uncharacterized protein</fullName>
    </submittedName>
</protein>
<dbReference type="RefSeq" id="XP_067822451.1">
    <property type="nucleotide sequence ID" value="XM_067964462.1"/>
</dbReference>
<organism evidence="1 2">
    <name type="scientific">Bremia lactucae</name>
    <name type="common">Lettuce downy mildew</name>
    <dbReference type="NCBI Taxonomy" id="4779"/>
    <lineage>
        <taxon>Eukaryota</taxon>
        <taxon>Sar</taxon>
        <taxon>Stramenopiles</taxon>
        <taxon>Oomycota</taxon>
        <taxon>Peronosporomycetes</taxon>
        <taxon>Peronosporales</taxon>
        <taxon>Peronosporaceae</taxon>
        <taxon>Bremia</taxon>
    </lineage>
</organism>
<sequence>MLQELGFWCSKDEDFYRDSLSTDRPNPLRLVDNLWFANIDAGQLRIIKLYLTQAHVESYELAYSFCRFNCQLALDQPSVMGACTMTDGVYCWPEGYWHYINHHHVKPPHDFLSHVMQRFSAMADVTRKARREMKLLLWDDEEHKAIEMPQAMQDWITSYTTIKMVTEDS</sequence>
<dbReference type="KEGG" id="blac:94350133"/>
<dbReference type="OrthoDB" id="66963at2759"/>
<dbReference type="GeneID" id="94350133"/>
<proteinExistence type="predicted"/>
<accession>A0A976IJK3</accession>
<evidence type="ECO:0000313" key="1">
    <source>
        <dbReference type="EMBL" id="TDH72952.1"/>
    </source>
</evidence>
<dbReference type="EMBL" id="SHOA02000001">
    <property type="protein sequence ID" value="TDH72952.1"/>
    <property type="molecule type" value="Genomic_DNA"/>
</dbReference>
<name>A0A976IJK3_BRELC</name>
<evidence type="ECO:0000313" key="2">
    <source>
        <dbReference type="Proteomes" id="UP000294530"/>
    </source>
</evidence>